<comment type="caution">
    <text evidence="1">The sequence shown here is derived from an EMBL/GenBank/DDBJ whole genome shotgun (WGS) entry which is preliminary data.</text>
</comment>
<sequence>MAVALIALLAEAPAHADARISMLADVNFGTLSAAADQTVRQNVCAYARQGFTALSYGVRATGSGAGSAFTIANGARTLAYEVQWADAANQTAGTQLTANVLSTGYDNSALFNGCTFQTNGTATLIVIIRGTQAAAATAGNYSGTLHITIVPQ</sequence>
<accession>A0ABS5W187</accession>
<keyword evidence="2" id="KW-1185">Reference proteome</keyword>
<evidence type="ECO:0008006" key="3">
    <source>
        <dbReference type="Google" id="ProtNLM"/>
    </source>
</evidence>
<proteinExistence type="predicted"/>
<protein>
    <recommendedName>
        <fullName evidence="3">Spore coat protein U domain-containing protein</fullName>
    </recommendedName>
</protein>
<dbReference type="EMBL" id="JAHFVK010000001">
    <property type="protein sequence ID" value="MBT2133018.1"/>
    <property type="molecule type" value="Genomic_DNA"/>
</dbReference>
<dbReference type="Proteomes" id="UP000811255">
    <property type="component" value="Unassembled WGS sequence"/>
</dbReference>
<gene>
    <name evidence="1" type="ORF">KK137_01620</name>
</gene>
<dbReference type="RefSeq" id="WP_214534304.1">
    <property type="nucleotide sequence ID" value="NZ_JAHFVK010000001.1"/>
</dbReference>
<organism evidence="1 2">
    <name type="scientific">Croceibacterium selenioxidans</name>
    <dbReference type="NCBI Taxonomy" id="2838833"/>
    <lineage>
        <taxon>Bacteria</taxon>
        <taxon>Pseudomonadati</taxon>
        <taxon>Pseudomonadota</taxon>
        <taxon>Alphaproteobacteria</taxon>
        <taxon>Sphingomonadales</taxon>
        <taxon>Erythrobacteraceae</taxon>
        <taxon>Croceibacterium</taxon>
    </lineage>
</organism>
<evidence type="ECO:0000313" key="1">
    <source>
        <dbReference type="EMBL" id="MBT2133018.1"/>
    </source>
</evidence>
<evidence type="ECO:0000313" key="2">
    <source>
        <dbReference type="Proteomes" id="UP000811255"/>
    </source>
</evidence>
<name>A0ABS5W187_9SPHN</name>
<reference evidence="1 2" key="1">
    <citation type="submission" date="2021-05" db="EMBL/GenBank/DDBJ databases">
        <title>Croceibacterium sp. LX-88 genome sequence.</title>
        <authorList>
            <person name="Luo X."/>
        </authorList>
    </citation>
    <scope>NUCLEOTIDE SEQUENCE [LARGE SCALE GENOMIC DNA]</scope>
    <source>
        <strain evidence="1 2">LX-88</strain>
    </source>
</reference>